<dbReference type="Pfam" id="PF00337">
    <property type="entry name" value="Gal-bind_lectin"/>
    <property type="match status" value="1"/>
</dbReference>
<proteinExistence type="predicted"/>
<keyword evidence="1 2" id="KW-0430">Lectin</keyword>
<evidence type="ECO:0000313" key="5">
    <source>
        <dbReference type="RefSeq" id="XP_060028275.1"/>
    </source>
</evidence>
<gene>
    <name evidence="5" type="primary">GRIFIN</name>
</gene>
<dbReference type="SUPFAM" id="SSF49899">
    <property type="entry name" value="Concanavalin A-like lectins/glucanases"/>
    <property type="match status" value="1"/>
</dbReference>
<evidence type="ECO:0000259" key="3">
    <source>
        <dbReference type="PROSITE" id="PS51304"/>
    </source>
</evidence>
<dbReference type="SMART" id="SM00908">
    <property type="entry name" value="Gal-bind_lectin"/>
    <property type="match status" value="1"/>
</dbReference>
<protein>
    <recommendedName>
        <fullName evidence="2">Galectin</fullName>
    </recommendedName>
</protein>
<evidence type="ECO:0000256" key="1">
    <source>
        <dbReference type="ARBA" id="ARBA00022734"/>
    </source>
</evidence>
<keyword evidence="4" id="KW-1185">Reference proteome</keyword>
<dbReference type="PROSITE" id="PS51304">
    <property type="entry name" value="GALECTIN"/>
    <property type="match status" value="1"/>
</dbReference>
<dbReference type="RefSeq" id="XP_060028275.1">
    <property type="nucleotide sequence ID" value="XM_060172292.1"/>
</dbReference>
<evidence type="ECO:0000256" key="2">
    <source>
        <dbReference type="RuleBase" id="RU102079"/>
    </source>
</evidence>
<organism evidence="4 5">
    <name type="scientific">Erinaceus europaeus</name>
    <name type="common">Western European hedgehog</name>
    <dbReference type="NCBI Taxonomy" id="9365"/>
    <lineage>
        <taxon>Eukaryota</taxon>
        <taxon>Metazoa</taxon>
        <taxon>Chordata</taxon>
        <taxon>Craniata</taxon>
        <taxon>Vertebrata</taxon>
        <taxon>Euteleostomi</taxon>
        <taxon>Mammalia</taxon>
        <taxon>Eutheria</taxon>
        <taxon>Laurasiatheria</taxon>
        <taxon>Eulipotyphla</taxon>
        <taxon>Erinaceidae</taxon>
        <taxon>Erinaceinae</taxon>
        <taxon>Erinaceus</taxon>
    </lineage>
</organism>
<dbReference type="PANTHER" id="PTHR11346:SF21">
    <property type="entry name" value="GRIFIN"/>
    <property type="match status" value="1"/>
</dbReference>
<dbReference type="PANTHER" id="PTHR11346">
    <property type="entry name" value="GALECTIN"/>
    <property type="match status" value="1"/>
</dbReference>
<accession>A0ABM3VVC6</accession>
<reference evidence="5" key="1">
    <citation type="submission" date="2025-08" db="UniProtKB">
        <authorList>
            <consortium name="RefSeq"/>
        </authorList>
    </citation>
    <scope>IDENTIFICATION</scope>
</reference>
<dbReference type="SMART" id="SM00276">
    <property type="entry name" value="GLECT"/>
    <property type="match status" value="1"/>
</dbReference>
<dbReference type="InterPro" id="IPR013320">
    <property type="entry name" value="ConA-like_dom_sf"/>
</dbReference>
<dbReference type="Proteomes" id="UP001652624">
    <property type="component" value="Chromosome 15"/>
</dbReference>
<dbReference type="InterPro" id="IPR001079">
    <property type="entry name" value="Galectin_CRD"/>
</dbReference>
<dbReference type="Gene3D" id="2.60.120.200">
    <property type="match status" value="1"/>
</dbReference>
<dbReference type="GeneID" id="103115344"/>
<dbReference type="InterPro" id="IPR044156">
    <property type="entry name" value="Galectin-like"/>
</dbReference>
<evidence type="ECO:0000313" key="4">
    <source>
        <dbReference type="Proteomes" id="UP001652624"/>
    </source>
</evidence>
<dbReference type="CDD" id="cd00070">
    <property type="entry name" value="GLECT"/>
    <property type="match status" value="1"/>
</dbReference>
<feature type="domain" description="Galectin" evidence="3">
    <location>
        <begin position="5"/>
        <end position="133"/>
    </location>
</feature>
<sequence length="144" mass="15993">MALQFEAFCAGGLAPGWTLLVQGQADSAEDRFEINFLSEAGDIAFHVKPRFSSAMVVGNAFLRGHWGHEETAELFPMVLGQPFQMEVSSDPGHFLVRAQELALLRFTHRLVPLPSVTRLQVLSDRPLGRVELTRRGQAWGEGDF</sequence>
<name>A0ABM3VVC6_ERIEU</name>